<dbReference type="Proteomes" id="UP000034103">
    <property type="component" value="Chromosome"/>
</dbReference>
<evidence type="ECO:0000313" key="3">
    <source>
        <dbReference type="Proteomes" id="UP000034103"/>
    </source>
</evidence>
<evidence type="ECO:0000256" key="1">
    <source>
        <dbReference type="SAM" id="MobiDB-lite"/>
    </source>
</evidence>
<accession>A0A0F6U525</accession>
<sequence>MCPRGGKVRKTWGISEISRGNNASIDKGFKDYQPSPISLYSSR</sequence>
<proteinExistence type="predicted"/>
<feature type="region of interest" description="Disordered" evidence="1">
    <location>
        <begin position="20"/>
        <end position="43"/>
    </location>
</feature>
<name>A0A0F6U525_MICAE</name>
<dbReference type="PATRIC" id="fig|1641812.3.peg.2983"/>
<gene>
    <name evidence="2" type="ORF">MYAER_2882</name>
</gene>
<dbReference type="AlphaFoldDB" id="A0A0F6U525"/>
<dbReference type="EMBL" id="CP011304">
    <property type="protein sequence ID" value="AKE65222.1"/>
    <property type="molecule type" value="Genomic_DNA"/>
</dbReference>
<protein>
    <submittedName>
        <fullName evidence="2">Uncharacterized protein</fullName>
    </submittedName>
</protein>
<reference evidence="2 3" key="1">
    <citation type="journal article" date="2015" name="Genome Announc.">
        <title>Complete Genome Sequence of Microcystis aeruginosa NIES-2549, a Bloom-Forming Cyanobacterium from Lake Kasumigaura, Japan.</title>
        <authorList>
            <person name="Yamaguchi H."/>
            <person name="Suzuki S."/>
            <person name="Tanabe Y."/>
            <person name="Osana Y."/>
            <person name="Shimura Y."/>
            <person name="Ishida K."/>
            <person name="Kawachi M."/>
        </authorList>
    </citation>
    <scope>NUCLEOTIDE SEQUENCE [LARGE SCALE GENOMIC DNA]</scope>
    <source>
        <strain evidence="2 3">NIES-2549</strain>
    </source>
</reference>
<evidence type="ECO:0000313" key="2">
    <source>
        <dbReference type="EMBL" id="AKE65222.1"/>
    </source>
</evidence>
<organism evidence="2 3">
    <name type="scientific">Microcystis aeruginosa NIES-2549</name>
    <dbReference type="NCBI Taxonomy" id="1641812"/>
    <lineage>
        <taxon>Bacteria</taxon>
        <taxon>Bacillati</taxon>
        <taxon>Cyanobacteriota</taxon>
        <taxon>Cyanophyceae</taxon>
        <taxon>Oscillatoriophycideae</taxon>
        <taxon>Chroococcales</taxon>
        <taxon>Microcystaceae</taxon>
        <taxon>Microcystis</taxon>
    </lineage>
</organism>
<dbReference type="HOGENOM" id="CLU_3235991_0_0_3"/>